<sequence>MNLYSLYGEPKIIIFIKKSKDGTKLLGIKKLVHKC</sequence>
<evidence type="ECO:0000313" key="1">
    <source>
        <dbReference type="EMBL" id="SHL82343.1"/>
    </source>
</evidence>
<accession>A0A1M7DSI3</accession>
<dbReference type="Proteomes" id="UP000184028">
    <property type="component" value="Unassembled WGS sequence"/>
</dbReference>
<organism evidence="1 2">
    <name type="scientific">Flavobacterium chilense</name>
    <dbReference type="NCBI Taxonomy" id="946677"/>
    <lineage>
        <taxon>Bacteria</taxon>
        <taxon>Pseudomonadati</taxon>
        <taxon>Bacteroidota</taxon>
        <taxon>Flavobacteriia</taxon>
        <taxon>Flavobacteriales</taxon>
        <taxon>Flavobacteriaceae</taxon>
        <taxon>Flavobacterium</taxon>
    </lineage>
</organism>
<evidence type="ECO:0000313" key="2">
    <source>
        <dbReference type="Proteomes" id="UP000184028"/>
    </source>
</evidence>
<reference evidence="2" key="1">
    <citation type="submission" date="2016-11" db="EMBL/GenBank/DDBJ databases">
        <authorList>
            <person name="Varghese N."/>
            <person name="Submissions S."/>
        </authorList>
    </citation>
    <scope>NUCLEOTIDE SEQUENCE [LARGE SCALE GENOMIC DNA]</scope>
    <source>
        <strain evidence="2">DSM 24724</strain>
    </source>
</reference>
<dbReference type="EMBL" id="FRBT01000002">
    <property type="protein sequence ID" value="SHL82343.1"/>
    <property type="molecule type" value="Genomic_DNA"/>
</dbReference>
<dbReference type="AlphaFoldDB" id="A0A1M7DSI3"/>
<keyword evidence="2" id="KW-1185">Reference proteome</keyword>
<proteinExistence type="predicted"/>
<name>A0A1M7DSI3_9FLAO</name>
<protein>
    <submittedName>
        <fullName evidence="1">Uncharacterized protein</fullName>
    </submittedName>
</protein>
<gene>
    <name evidence="1" type="ORF">SAMN05444484_102701</name>
</gene>
<dbReference type="STRING" id="946677.SAMN05444484_102701"/>